<keyword evidence="2" id="KW-1185">Reference proteome</keyword>
<organism evidence="1 2">
    <name type="scientific">Blastomonas aquatica</name>
    <dbReference type="NCBI Taxonomy" id="1510276"/>
    <lineage>
        <taxon>Bacteria</taxon>
        <taxon>Pseudomonadati</taxon>
        <taxon>Pseudomonadota</taxon>
        <taxon>Alphaproteobacteria</taxon>
        <taxon>Sphingomonadales</taxon>
        <taxon>Sphingomonadaceae</taxon>
        <taxon>Blastomonas</taxon>
    </lineage>
</organism>
<evidence type="ECO:0008006" key="3">
    <source>
        <dbReference type="Google" id="ProtNLM"/>
    </source>
</evidence>
<reference evidence="2" key="1">
    <citation type="journal article" date="2019" name="Int. J. Syst. Evol. Microbiol.">
        <title>The Global Catalogue of Microorganisms (GCM) 10K type strain sequencing project: providing services to taxonomists for standard genome sequencing and annotation.</title>
        <authorList>
            <consortium name="The Broad Institute Genomics Platform"/>
            <consortium name="The Broad Institute Genome Sequencing Center for Infectious Disease"/>
            <person name="Wu L."/>
            <person name="Ma J."/>
        </authorList>
    </citation>
    <scope>NUCLEOTIDE SEQUENCE [LARGE SCALE GENOMIC DNA]</scope>
    <source>
        <strain evidence="2">CGMCC 1.12851</strain>
    </source>
</reference>
<dbReference type="Proteomes" id="UP000614261">
    <property type="component" value="Unassembled WGS sequence"/>
</dbReference>
<accession>A0ABQ1IYH0</accession>
<name>A0ABQ1IYH0_9SPHN</name>
<protein>
    <recommendedName>
        <fullName evidence="3">Zinc-ribbon domain-containing protein</fullName>
    </recommendedName>
</protein>
<proteinExistence type="predicted"/>
<sequence length="109" mass="13249">MGGWTRDGMRRATCLFEAAAWHYAVQPVCLCGHNATFNPHGLWWHFQKRRWDDRLEPAREHFWCRRCSLQNRRRVRPVRLELVSQSTRDIELAFPPEREWKRAISRFRS</sequence>
<comment type="caution">
    <text evidence="1">The sequence shown here is derived from an EMBL/GenBank/DDBJ whole genome shotgun (WGS) entry which is preliminary data.</text>
</comment>
<evidence type="ECO:0000313" key="2">
    <source>
        <dbReference type="Proteomes" id="UP000614261"/>
    </source>
</evidence>
<dbReference type="EMBL" id="BMGD01000002">
    <property type="protein sequence ID" value="GGB55724.1"/>
    <property type="molecule type" value="Genomic_DNA"/>
</dbReference>
<gene>
    <name evidence="1" type="ORF">GCM10010833_08050</name>
</gene>
<evidence type="ECO:0000313" key="1">
    <source>
        <dbReference type="EMBL" id="GGB55724.1"/>
    </source>
</evidence>